<dbReference type="PROSITE" id="PS51000">
    <property type="entry name" value="HTH_DEOR_2"/>
    <property type="match status" value="1"/>
</dbReference>
<dbReference type="InterPro" id="IPR001034">
    <property type="entry name" value="DeoR_HTH"/>
</dbReference>
<proteinExistence type="predicted"/>
<reference evidence="6" key="1">
    <citation type="journal article" date="2019" name="Int. J. Syst. Evol. Microbiol.">
        <title>The Global Catalogue of Microorganisms (GCM) 10K type strain sequencing project: providing services to taxonomists for standard genome sequencing and annotation.</title>
        <authorList>
            <consortium name="The Broad Institute Genomics Platform"/>
            <consortium name="The Broad Institute Genome Sequencing Center for Infectious Disease"/>
            <person name="Wu L."/>
            <person name="Ma J."/>
        </authorList>
    </citation>
    <scope>NUCLEOTIDE SEQUENCE [LARGE SCALE GENOMIC DNA]</scope>
    <source>
        <strain evidence="6">JCM 3106</strain>
    </source>
</reference>
<dbReference type="InterPro" id="IPR057727">
    <property type="entry name" value="WCX_dom"/>
</dbReference>
<accession>A0ABP6KWR8</accession>
<keyword evidence="2" id="KW-0238">DNA-binding</keyword>
<dbReference type="Gene3D" id="1.10.10.10">
    <property type="entry name" value="Winged helix-like DNA-binding domain superfamily/Winged helix DNA-binding domain"/>
    <property type="match status" value="1"/>
</dbReference>
<dbReference type="Proteomes" id="UP001499930">
    <property type="component" value="Unassembled WGS sequence"/>
</dbReference>
<dbReference type="SUPFAM" id="SSF46785">
    <property type="entry name" value="Winged helix' DNA-binding domain"/>
    <property type="match status" value="1"/>
</dbReference>
<dbReference type="InterPro" id="IPR018356">
    <property type="entry name" value="Tscrpt_reg_HTH_DeoR_CS"/>
</dbReference>
<dbReference type="PROSITE" id="PS52050">
    <property type="entry name" value="WYL"/>
    <property type="match status" value="1"/>
</dbReference>
<evidence type="ECO:0000256" key="1">
    <source>
        <dbReference type="ARBA" id="ARBA00023015"/>
    </source>
</evidence>
<dbReference type="EMBL" id="BAAAWD010000015">
    <property type="protein sequence ID" value="GAA3022325.1"/>
    <property type="molecule type" value="Genomic_DNA"/>
</dbReference>
<dbReference type="InterPro" id="IPR036390">
    <property type="entry name" value="WH_DNA-bd_sf"/>
</dbReference>
<evidence type="ECO:0000256" key="2">
    <source>
        <dbReference type="ARBA" id="ARBA00023125"/>
    </source>
</evidence>
<evidence type="ECO:0000313" key="5">
    <source>
        <dbReference type="EMBL" id="GAA3022325.1"/>
    </source>
</evidence>
<dbReference type="Pfam" id="PF08279">
    <property type="entry name" value="HTH_11"/>
    <property type="match status" value="1"/>
</dbReference>
<dbReference type="InterPro" id="IPR051534">
    <property type="entry name" value="CBASS_pafABC_assoc_protein"/>
</dbReference>
<dbReference type="RefSeq" id="WP_344900203.1">
    <property type="nucleotide sequence ID" value="NZ_BAAAWD010000015.1"/>
</dbReference>
<keyword evidence="6" id="KW-1185">Reference proteome</keyword>
<dbReference type="PANTHER" id="PTHR34580:SF3">
    <property type="entry name" value="PROTEIN PAFB"/>
    <property type="match status" value="1"/>
</dbReference>
<dbReference type="InterPro" id="IPR036388">
    <property type="entry name" value="WH-like_DNA-bd_sf"/>
</dbReference>
<keyword evidence="1" id="KW-0805">Transcription regulation</keyword>
<dbReference type="PROSITE" id="PS00894">
    <property type="entry name" value="HTH_DEOR_1"/>
    <property type="match status" value="1"/>
</dbReference>
<evidence type="ECO:0000313" key="6">
    <source>
        <dbReference type="Proteomes" id="UP001499930"/>
    </source>
</evidence>
<name>A0ABP6KWR8_9ACTN</name>
<dbReference type="Pfam" id="PF13280">
    <property type="entry name" value="WYL"/>
    <property type="match status" value="1"/>
</dbReference>
<evidence type="ECO:0000256" key="3">
    <source>
        <dbReference type="ARBA" id="ARBA00023163"/>
    </source>
</evidence>
<evidence type="ECO:0000259" key="4">
    <source>
        <dbReference type="PROSITE" id="PS51000"/>
    </source>
</evidence>
<organism evidence="5 6">
    <name type="scientific">Streptosporangium longisporum</name>
    <dbReference type="NCBI Taxonomy" id="46187"/>
    <lineage>
        <taxon>Bacteria</taxon>
        <taxon>Bacillati</taxon>
        <taxon>Actinomycetota</taxon>
        <taxon>Actinomycetes</taxon>
        <taxon>Streptosporangiales</taxon>
        <taxon>Streptosporangiaceae</taxon>
        <taxon>Streptosporangium</taxon>
    </lineage>
</organism>
<gene>
    <name evidence="5" type="ORF">GCM10017559_54240</name>
</gene>
<dbReference type="PIRSF" id="PIRSF016838">
    <property type="entry name" value="PafC"/>
    <property type="match status" value="1"/>
</dbReference>
<dbReference type="InterPro" id="IPR026881">
    <property type="entry name" value="WYL_dom"/>
</dbReference>
<sequence>MADTTGRVLKLLSLLQAHREWPGPELAGRLGVSARTLRRDVDRLRELGYPVNATPGPAGGYRLEAGTAMPPLLLDDEEAVAIAVGLRTAASGTVAGIEETSVRALAKLEQVLPSRLRLRVHTLQSQTQPVAPIGAAPTVEAATLTLLAQSCRDRERIRFGYRRRDGLRSDRVADPYRLASTGRRWYLVAWDVGRQDWRTYRVDRLTGPRGTGVRFPPREPPPGHVEESITAPLSRHRAVVVVHAPSAVVAERFSGPGWVLEELDEHSCLLRTGDDSLEWLALSIGLLGLDFTVREPPELVEHIRTLAARLRASTEPAADR</sequence>
<comment type="caution">
    <text evidence="5">The sequence shown here is derived from an EMBL/GenBank/DDBJ whole genome shotgun (WGS) entry which is preliminary data.</text>
</comment>
<dbReference type="InterPro" id="IPR028349">
    <property type="entry name" value="PafC-like"/>
</dbReference>
<protein>
    <submittedName>
        <fullName evidence="5">YafY family protein</fullName>
    </submittedName>
</protein>
<dbReference type="InterPro" id="IPR013196">
    <property type="entry name" value="HTH_11"/>
</dbReference>
<dbReference type="PANTHER" id="PTHR34580">
    <property type="match status" value="1"/>
</dbReference>
<keyword evidence="3" id="KW-0804">Transcription</keyword>
<feature type="domain" description="HTH deoR-type" evidence="4">
    <location>
        <begin position="4"/>
        <end position="59"/>
    </location>
</feature>
<dbReference type="Pfam" id="PF25583">
    <property type="entry name" value="WCX"/>
    <property type="match status" value="1"/>
</dbReference>